<keyword evidence="9" id="KW-1185">Reference proteome</keyword>
<dbReference type="GO" id="GO:0008270">
    <property type="term" value="F:zinc ion binding"/>
    <property type="evidence" value="ECO:0007669"/>
    <property type="project" value="UniProtKB-KW"/>
</dbReference>
<dbReference type="AlphaFoldDB" id="A0A1G7MNW6"/>
<dbReference type="Pfam" id="PF01258">
    <property type="entry name" value="zf-dskA_traR"/>
    <property type="match status" value="1"/>
</dbReference>
<name>A0A1G7MNW6_9GAMM</name>
<dbReference type="PROSITE" id="PS51128">
    <property type="entry name" value="ZF_DKSA_2"/>
    <property type="match status" value="1"/>
</dbReference>
<evidence type="ECO:0000313" key="8">
    <source>
        <dbReference type="Proteomes" id="UP000182413"/>
    </source>
</evidence>
<dbReference type="Proteomes" id="UP001278050">
    <property type="component" value="Unassembled WGS sequence"/>
</dbReference>
<dbReference type="PANTHER" id="PTHR38777">
    <property type="entry name" value="FELS-2 PROPHAGE PROTEIN"/>
    <property type="match status" value="1"/>
</dbReference>
<organism evidence="7 8">
    <name type="scientific">Ectopseudomonas alcaliphila</name>
    <dbReference type="NCBI Taxonomy" id="101564"/>
    <lineage>
        <taxon>Bacteria</taxon>
        <taxon>Pseudomonadati</taxon>
        <taxon>Pseudomonadota</taxon>
        <taxon>Gammaproteobacteria</taxon>
        <taxon>Pseudomonadales</taxon>
        <taxon>Pseudomonadaceae</taxon>
        <taxon>Ectopseudomonas</taxon>
    </lineage>
</organism>
<dbReference type="EMBL" id="FNAE01000009">
    <property type="protein sequence ID" value="SDF63381.1"/>
    <property type="molecule type" value="Genomic_DNA"/>
</dbReference>
<evidence type="ECO:0000256" key="4">
    <source>
        <dbReference type="PROSITE-ProRule" id="PRU00510"/>
    </source>
</evidence>
<feature type="zinc finger region" description="dksA C4-type" evidence="4">
    <location>
        <begin position="35"/>
        <end position="59"/>
    </location>
</feature>
<dbReference type="Proteomes" id="UP000182413">
    <property type="component" value="Unassembled WGS sequence"/>
</dbReference>
<dbReference type="PANTHER" id="PTHR38777:SF1">
    <property type="entry name" value="DNAK SUPPRESSOR PROTEIN"/>
    <property type="match status" value="1"/>
</dbReference>
<evidence type="ECO:0000256" key="1">
    <source>
        <dbReference type="ARBA" id="ARBA00022723"/>
    </source>
</evidence>
<sequence>MDERVLEMAEAAQQERLQQAIDNRVVYQGESATECKSCGDDIPEARRLAVPGCRFCVCCRGVREVRGE</sequence>
<reference evidence="6 9" key="2">
    <citation type="submission" date="2023-11" db="EMBL/GenBank/DDBJ databases">
        <title>MicrobeMod: A computational toolkit for identifying prokaryotic methylation and restriction-modification with nanopore sequencing.</title>
        <authorList>
            <person name="Crits-Christoph A."/>
            <person name="Kang S.C."/>
            <person name="Lee H."/>
            <person name="Ostrov N."/>
        </authorList>
    </citation>
    <scope>NUCLEOTIDE SEQUENCE [LARGE SCALE GENOMIC DNA]</scope>
    <source>
        <strain evidence="6 9">ATCC BAA-571</strain>
    </source>
</reference>
<dbReference type="GO" id="GO:1900378">
    <property type="term" value="P:positive regulation of secondary metabolite biosynthetic process"/>
    <property type="evidence" value="ECO:0007669"/>
    <property type="project" value="TreeGrafter"/>
</dbReference>
<evidence type="ECO:0000313" key="6">
    <source>
        <dbReference type="EMBL" id="MDX5994925.1"/>
    </source>
</evidence>
<evidence type="ECO:0000313" key="7">
    <source>
        <dbReference type="EMBL" id="SDF63381.1"/>
    </source>
</evidence>
<keyword evidence="1" id="KW-0479">Metal-binding</keyword>
<reference evidence="7 8" key="1">
    <citation type="submission" date="2016-10" db="EMBL/GenBank/DDBJ databases">
        <authorList>
            <person name="de Groot N.N."/>
        </authorList>
    </citation>
    <scope>NUCLEOTIDE SEQUENCE [LARGE SCALE GENOMIC DNA]</scope>
    <source>
        <strain evidence="7 8">JCM 10630</strain>
    </source>
</reference>
<evidence type="ECO:0000256" key="2">
    <source>
        <dbReference type="ARBA" id="ARBA00022771"/>
    </source>
</evidence>
<evidence type="ECO:0000259" key="5">
    <source>
        <dbReference type="Pfam" id="PF01258"/>
    </source>
</evidence>
<gene>
    <name evidence="7" type="ORF">SAMN05216575_10994</name>
    <name evidence="6" type="ORF">SIM71_22910</name>
</gene>
<keyword evidence="2" id="KW-0863">Zinc-finger</keyword>
<evidence type="ECO:0000256" key="3">
    <source>
        <dbReference type="ARBA" id="ARBA00022833"/>
    </source>
</evidence>
<feature type="domain" description="Zinc finger DksA/TraR C4-type" evidence="5">
    <location>
        <begin position="33"/>
        <end position="64"/>
    </location>
</feature>
<keyword evidence="3" id="KW-0862">Zinc</keyword>
<evidence type="ECO:0000313" key="9">
    <source>
        <dbReference type="Proteomes" id="UP001278050"/>
    </source>
</evidence>
<dbReference type="InterPro" id="IPR000962">
    <property type="entry name" value="Znf_DskA_TraR"/>
</dbReference>
<accession>A0A1G7MNW6</accession>
<protein>
    <submittedName>
        <fullName evidence="7">Phage/conjugal plasmid C-4 type zinc finger protein, TraR family</fullName>
    </submittedName>
    <submittedName>
        <fullName evidence="6">TraR/DksA C4-type zinc finger protein</fullName>
    </submittedName>
</protein>
<dbReference type="Gene3D" id="1.20.120.910">
    <property type="entry name" value="DksA, coiled-coil domain"/>
    <property type="match status" value="1"/>
</dbReference>
<dbReference type="EMBL" id="JAWXXP010000001">
    <property type="protein sequence ID" value="MDX5994925.1"/>
    <property type="molecule type" value="Genomic_DNA"/>
</dbReference>
<dbReference type="SUPFAM" id="SSF57716">
    <property type="entry name" value="Glucocorticoid receptor-like (DNA-binding domain)"/>
    <property type="match status" value="1"/>
</dbReference>
<proteinExistence type="predicted"/>
<dbReference type="RefSeq" id="WP_139203068.1">
    <property type="nucleotide sequence ID" value="NZ_CBCSET010000008.1"/>
</dbReference>